<dbReference type="eggNOG" id="ENOG502S07R">
    <property type="taxonomic scope" value="Eukaryota"/>
</dbReference>
<dbReference type="VEuPathDB" id="FungiDB:PYU1_G006691"/>
<dbReference type="InterPro" id="IPR010037">
    <property type="entry name" value="FkbH_domain"/>
</dbReference>
<name>K3WP11_GLOUD</name>
<feature type="region of interest" description="Disordered" evidence="1">
    <location>
        <begin position="701"/>
        <end position="725"/>
    </location>
</feature>
<dbReference type="InterPro" id="IPR010033">
    <property type="entry name" value="HAD_SF_ppase_IIIC"/>
</dbReference>
<keyword evidence="3" id="KW-1185">Reference proteome</keyword>
<accession>K3WP11</accession>
<evidence type="ECO:0000313" key="2">
    <source>
        <dbReference type="EnsemblProtists" id="PYU1_T006703"/>
    </source>
</evidence>
<dbReference type="EnsemblProtists" id="PYU1_T006703">
    <property type="protein sequence ID" value="PYU1_T006703"/>
    <property type="gene ID" value="PYU1_G006691"/>
</dbReference>
<dbReference type="NCBIfam" id="TIGR01686">
    <property type="entry name" value="FkbH"/>
    <property type="match status" value="1"/>
</dbReference>
<dbReference type="EMBL" id="GL376635">
    <property type="status" value="NOT_ANNOTATED_CDS"/>
    <property type="molecule type" value="Genomic_DNA"/>
</dbReference>
<dbReference type="NCBIfam" id="TIGR01681">
    <property type="entry name" value="HAD-SF-IIIC"/>
    <property type="match status" value="1"/>
</dbReference>
<dbReference type="HOGENOM" id="CLU_347346_0_0_1"/>
<reference evidence="2" key="3">
    <citation type="submission" date="2015-02" db="UniProtKB">
        <authorList>
            <consortium name="EnsemblProtists"/>
        </authorList>
    </citation>
    <scope>IDENTIFICATION</scope>
    <source>
        <strain evidence="2">DAOM BR144</strain>
    </source>
</reference>
<dbReference type="OMA" id="WEPTERN"/>
<dbReference type="InParanoid" id="K3WP11"/>
<evidence type="ECO:0008006" key="4">
    <source>
        <dbReference type="Google" id="ProtNLM"/>
    </source>
</evidence>
<dbReference type="InterPro" id="IPR023214">
    <property type="entry name" value="HAD_sf"/>
</dbReference>
<evidence type="ECO:0000256" key="1">
    <source>
        <dbReference type="SAM" id="MobiDB-lite"/>
    </source>
</evidence>
<sequence length="810" mass="90832">MAMQRHVLIGGTFACDDTLEQPLALLLREAVVGGDGVDVEWLPYGSASQFASWTPLLQRNSRCIDLVVLLIRVSDLEAAHPELVNGASTVVSSQSTGLMSLMRDLEAYNATASFPQLLLVVCPSPPSQELQYSAHEREFAQRMQSLRKIVVQPSETLTELFAGHNGLDAKFYDRISDKRKHSPYCPSMLNVLSLSLCRQICRLFRTTKKKVIVLDCDNTLWGGAVAEVGVYGIQLSDEFLALQRFVVEQQKQGMLLCLCSKNILQDVVDVFEQRKSDMVLRLDEHIVLSKVNWQAKSANIAMIAKELSLGKALSRLDSFIFIDDNPVECNEVASQLPSVMVINIPPTFSAQFLEEQWIFDDKIGSDQMSGASSTREDAQRTQMYQQIVQRSQLLQSSTSHKAFLSSLGMKIAFEDIIVPARQDSEFDNNDTLSSFARVLQLHQRTNQFNIATSFSRKLTHESLTEYIAGWSGKSRAVCSHVTDRFGHYGLVCVALCRSDAETKTLHVDSFLLSCRALNRGVEHAMIRKLAEVADTLGAEIIKFCWEPTDRNEPAKLLFSSLSEFSFTVTKGNFTKRVESKDEKHRLSATTKGKWEITTSKAASIAFLKVVESHQDAAPVSSLTWKTTLLSSIVSFARSVTQVLLKIALRVLPKWLVAFICSRMNTSRSKLQHSGELGLLRRSFHERHSLNSFIAAHIPQITAEGNPDGKQSDAEESDEQEDSKFRRKARHQTKVALLNHLNDDNPDVIWSANRRVDASSQPHDFDGDSTILISFDSDVLVLHHYVYNPKLCIYTSKGKSMRFSEMSYMLL</sequence>
<dbReference type="Gene3D" id="3.40.50.1000">
    <property type="entry name" value="HAD superfamily/HAD-like"/>
    <property type="match status" value="1"/>
</dbReference>
<evidence type="ECO:0000313" key="3">
    <source>
        <dbReference type="Proteomes" id="UP000019132"/>
    </source>
</evidence>
<reference evidence="3" key="1">
    <citation type="journal article" date="2010" name="Genome Biol.">
        <title>Genome sequence of the necrotrophic plant pathogen Pythium ultimum reveals original pathogenicity mechanisms and effector repertoire.</title>
        <authorList>
            <person name="Levesque C.A."/>
            <person name="Brouwer H."/>
            <person name="Cano L."/>
            <person name="Hamilton J.P."/>
            <person name="Holt C."/>
            <person name="Huitema E."/>
            <person name="Raffaele S."/>
            <person name="Robideau G.P."/>
            <person name="Thines M."/>
            <person name="Win J."/>
            <person name="Zerillo M.M."/>
            <person name="Beakes G.W."/>
            <person name="Boore J.L."/>
            <person name="Busam D."/>
            <person name="Dumas B."/>
            <person name="Ferriera S."/>
            <person name="Fuerstenberg S.I."/>
            <person name="Gachon C.M."/>
            <person name="Gaulin E."/>
            <person name="Govers F."/>
            <person name="Grenville-Briggs L."/>
            <person name="Horner N."/>
            <person name="Hostetler J."/>
            <person name="Jiang R.H."/>
            <person name="Johnson J."/>
            <person name="Krajaejun T."/>
            <person name="Lin H."/>
            <person name="Meijer H.J."/>
            <person name="Moore B."/>
            <person name="Morris P."/>
            <person name="Phuntmart V."/>
            <person name="Puiu D."/>
            <person name="Shetty J."/>
            <person name="Stajich J.E."/>
            <person name="Tripathy S."/>
            <person name="Wawra S."/>
            <person name="van West P."/>
            <person name="Whitty B.R."/>
            <person name="Coutinho P.M."/>
            <person name="Henrissat B."/>
            <person name="Martin F."/>
            <person name="Thomas P.D."/>
            <person name="Tyler B.M."/>
            <person name="De Vries R.P."/>
            <person name="Kamoun S."/>
            <person name="Yandell M."/>
            <person name="Tisserat N."/>
            <person name="Buell C.R."/>
        </authorList>
    </citation>
    <scope>NUCLEOTIDE SEQUENCE</scope>
    <source>
        <strain evidence="3">DAOM:BR144</strain>
    </source>
</reference>
<reference evidence="3" key="2">
    <citation type="submission" date="2010-04" db="EMBL/GenBank/DDBJ databases">
        <authorList>
            <person name="Buell R."/>
            <person name="Hamilton J."/>
            <person name="Hostetler J."/>
        </authorList>
    </citation>
    <scope>NUCLEOTIDE SEQUENCE [LARGE SCALE GENOMIC DNA]</scope>
    <source>
        <strain evidence="3">DAOM:BR144</strain>
    </source>
</reference>
<protein>
    <recommendedName>
        <fullName evidence="4">N-acetyltransferase domain-containing protein</fullName>
    </recommendedName>
</protein>
<proteinExistence type="predicted"/>
<organism evidence="2 3">
    <name type="scientific">Globisporangium ultimum (strain ATCC 200006 / CBS 805.95 / DAOM BR144)</name>
    <name type="common">Pythium ultimum</name>
    <dbReference type="NCBI Taxonomy" id="431595"/>
    <lineage>
        <taxon>Eukaryota</taxon>
        <taxon>Sar</taxon>
        <taxon>Stramenopiles</taxon>
        <taxon>Oomycota</taxon>
        <taxon>Peronosporomycetes</taxon>
        <taxon>Pythiales</taxon>
        <taxon>Pythiaceae</taxon>
        <taxon>Globisporangium</taxon>
    </lineage>
</organism>
<dbReference type="Proteomes" id="UP000019132">
    <property type="component" value="Unassembled WGS sequence"/>
</dbReference>
<dbReference type="AlphaFoldDB" id="K3WP11"/>